<dbReference type="EMBL" id="CM009756">
    <property type="protein sequence ID" value="PUZ44020.1"/>
    <property type="molecule type" value="Genomic_DNA"/>
</dbReference>
<evidence type="ECO:0000256" key="1">
    <source>
        <dbReference type="SAM" id="MobiDB-lite"/>
    </source>
</evidence>
<name>A0A2T7CL02_9POAL</name>
<reference evidence="2 3" key="1">
    <citation type="submission" date="2018-04" db="EMBL/GenBank/DDBJ databases">
        <title>WGS assembly of Panicum hallii var. hallii HAL2.</title>
        <authorList>
            <person name="Lovell J."/>
            <person name="Jenkins J."/>
            <person name="Lowry D."/>
            <person name="Mamidi S."/>
            <person name="Sreedasyam A."/>
            <person name="Weng X."/>
            <person name="Barry K."/>
            <person name="Bonette J."/>
            <person name="Campitelli B."/>
            <person name="Daum C."/>
            <person name="Gordon S."/>
            <person name="Gould B."/>
            <person name="Lipzen A."/>
            <person name="MacQueen A."/>
            <person name="Palacio-Mejia J."/>
            <person name="Plott C."/>
            <person name="Shakirov E."/>
            <person name="Shu S."/>
            <person name="Yoshinaga Y."/>
            <person name="Zane M."/>
            <person name="Rokhsar D."/>
            <person name="Grimwood J."/>
            <person name="Schmutz J."/>
            <person name="Juenger T."/>
        </authorList>
    </citation>
    <scope>NUCLEOTIDE SEQUENCE [LARGE SCALE GENOMIC DNA]</scope>
    <source>
        <strain evidence="3">cv. HAL2</strain>
    </source>
</reference>
<sequence>MAGWERRSGTGCMTRKTGKESSGRGRLVSGARFELSQCLYVVAVPPGSQSYLFYSRSGELRGPSPNTSPTPPQLWRRRPGPARGDRRLARHQHGLLRSSDARSGGQRRAWRSGGGRGVVGEAELRLLLLAAPQRPPCRILPPPSACSSRSKLFQHIDDGFVALDRMPLQEDDRGRLIVARFRWLQEIVGDQIHAALAAVLEKIPQDSEVVLAVLDVSLDLNLNEGLREQDEHTGFCSCGTFEGGDCPILCSIWRIAPDQMLHLLSFLLLPGARCASQCWEDYTADPRASQVCWCCGSTGCSD</sequence>
<dbReference type="Proteomes" id="UP000244336">
    <property type="component" value="Chromosome 8"/>
</dbReference>
<dbReference type="AlphaFoldDB" id="A0A2T7CL02"/>
<dbReference type="STRING" id="1504633.A0A2T7CL02"/>
<feature type="region of interest" description="Disordered" evidence="1">
    <location>
        <begin position="1"/>
        <end position="25"/>
    </location>
</feature>
<evidence type="ECO:0000313" key="2">
    <source>
        <dbReference type="EMBL" id="PUZ44020.1"/>
    </source>
</evidence>
<accession>A0A2T7CL02</accession>
<organism evidence="2 3">
    <name type="scientific">Panicum hallii var. hallii</name>
    <dbReference type="NCBI Taxonomy" id="1504633"/>
    <lineage>
        <taxon>Eukaryota</taxon>
        <taxon>Viridiplantae</taxon>
        <taxon>Streptophyta</taxon>
        <taxon>Embryophyta</taxon>
        <taxon>Tracheophyta</taxon>
        <taxon>Spermatophyta</taxon>
        <taxon>Magnoliopsida</taxon>
        <taxon>Liliopsida</taxon>
        <taxon>Poales</taxon>
        <taxon>Poaceae</taxon>
        <taxon>PACMAD clade</taxon>
        <taxon>Panicoideae</taxon>
        <taxon>Panicodae</taxon>
        <taxon>Paniceae</taxon>
        <taxon>Panicinae</taxon>
        <taxon>Panicum</taxon>
        <taxon>Panicum sect. Panicum</taxon>
    </lineage>
</organism>
<evidence type="ECO:0000313" key="3">
    <source>
        <dbReference type="Proteomes" id="UP000244336"/>
    </source>
</evidence>
<feature type="region of interest" description="Disordered" evidence="1">
    <location>
        <begin position="57"/>
        <end position="115"/>
    </location>
</feature>
<keyword evidence="3" id="KW-1185">Reference proteome</keyword>
<dbReference type="OrthoDB" id="27031at2759"/>
<gene>
    <name evidence="2" type="ORF">GQ55_8G054600</name>
</gene>
<dbReference type="Gramene" id="PUZ44020">
    <property type="protein sequence ID" value="PUZ44020"/>
    <property type="gene ID" value="GQ55_8G054600"/>
</dbReference>
<protein>
    <submittedName>
        <fullName evidence="2">Uncharacterized protein</fullName>
    </submittedName>
</protein>
<proteinExistence type="predicted"/>